<dbReference type="SUPFAM" id="SSF55811">
    <property type="entry name" value="Nudix"/>
    <property type="match status" value="1"/>
</dbReference>
<dbReference type="OrthoDB" id="276477at2"/>
<dbReference type="InterPro" id="IPR047198">
    <property type="entry name" value="DDP-like_NUDIX"/>
</dbReference>
<dbReference type="AlphaFoldDB" id="A0A225E866"/>
<keyword evidence="3 6" id="KW-0378">Hydrolase</keyword>
<evidence type="ECO:0000256" key="1">
    <source>
        <dbReference type="ARBA" id="ARBA00001946"/>
    </source>
</evidence>
<dbReference type="Pfam" id="PF00293">
    <property type="entry name" value="NUDIX"/>
    <property type="match status" value="1"/>
</dbReference>
<keyword evidence="2" id="KW-0479">Metal-binding</keyword>
<evidence type="ECO:0000313" key="6">
    <source>
        <dbReference type="EMBL" id="OWK46968.1"/>
    </source>
</evidence>
<dbReference type="GO" id="GO:0005737">
    <property type="term" value="C:cytoplasm"/>
    <property type="evidence" value="ECO:0007669"/>
    <property type="project" value="TreeGrafter"/>
</dbReference>
<dbReference type="RefSeq" id="WP_161967172.1">
    <property type="nucleotide sequence ID" value="NZ_NIDE01000001.1"/>
</dbReference>
<dbReference type="PANTHER" id="PTHR12629">
    <property type="entry name" value="DIPHOSPHOINOSITOL POLYPHOSPHATE PHOSPHOHYDROLASE"/>
    <property type="match status" value="1"/>
</dbReference>
<sequence>MKRDTVETHVMIQSVRQAAAVPVRDGLVCLVTSRNGRRWVFPKGGIELGQTAAEAALVESWEEAGLVGTLGDGPVGSYHYKKNGFNYHVTVFVMRVSAEKAEWPERATRKREWVTVEEAISRIDEPDLRDLLRGVSQSSSEVVGRI</sequence>
<dbReference type="Gene3D" id="3.90.79.10">
    <property type="entry name" value="Nucleoside Triphosphate Pyrophosphohydrolase"/>
    <property type="match status" value="1"/>
</dbReference>
<dbReference type="EMBL" id="NIDE01000001">
    <property type="protein sequence ID" value="OWK46968.1"/>
    <property type="molecule type" value="Genomic_DNA"/>
</dbReference>
<organism evidence="6 7">
    <name type="scientific">Fimbriiglobus ruber</name>
    <dbReference type="NCBI Taxonomy" id="1908690"/>
    <lineage>
        <taxon>Bacteria</taxon>
        <taxon>Pseudomonadati</taxon>
        <taxon>Planctomycetota</taxon>
        <taxon>Planctomycetia</taxon>
        <taxon>Gemmatales</taxon>
        <taxon>Gemmataceae</taxon>
        <taxon>Fimbriiglobus</taxon>
    </lineage>
</organism>
<feature type="domain" description="Nudix hydrolase" evidence="5">
    <location>
        <begin position="14"/>
        <end position="136"/>
    </location>
</feature>
<keyword evidence="4" id="KW-0460">Magnesium</keyword>
<dbReference type="PANTHER" id="PTHR12629:SF0">
    <property type="entry name" value="DIPHOSPHOINOSITOL-POLYPHOSPHATE DIPHOSPHATASE"/>
    <property type="match status" value="1"/>
</dbReference>
<comment type="cofactor">
    <cofactor evidence="1">
        <name>Mg(2+)</name>
        <dbReference type="ChEBI" id="CHEBI:18420"/>
    </cofactor>
</comment>
<evidence type="ECO:0000256" key="3">
    <source>
        <dbReference type="ARBA" id="ARBA00022801"/>
    </source>
</evidence>
<gene>
    <name evidence="6" type="ORF">FRUB_00667</name>
</gene>
<dbReference type="Proteomes" id="UP000214646">
    <property type="component" value="Unassembled WGS sequence"/>
</dbReference>
<dbReference type="PROSITE" id="PS51462">
    <property type="entry name" value="NUDIX"/>
    <property type="match status" value="1"/>
</dbReference>
<evidence type="ECO:0000256" key="4">
    <source>
        <dbReference type="ARBA" id="ARBA00022842"/>
    </source>
</evidence>
<dbReference type="CDD" id="cd04666">
    <property type="entry name" value="NUDIX_DIPP2_like_Nudt4"/>
    <property type="match status" value="1"/>
</dbReference>
<dbReference type="InterPro" id="IPR000086">
    <property type="entry name" value="NUDIX_hydrolase_dom"/>
</dbReference>
<dbReference type="GO" id="GO:0046872">
    <property type="term" value="F:metal ion binding"/>
    <property type="evidence" value="ECO:0007669"/>
    <property type="project" value="UniProtKB-KW"/>
</dbReference>
<name>A0A225E866_9BACT</name>
<accession>A0A225E866</accession>
<evidence type="ECO:0000256" key="2">
    <source>
        <dbReference type="ARBA" id="ARBA00022723"/>
    </source>
</evidence>
<evidence type="ECO:0000259" key="5">
    <source>
        <dbReference type="PROSITE" id="PS51462"/>
    </source>
</evidence>
<proteinExistence type="predicted"/>
<keyword evidence="7" id="KW-1185">Reference proteome</keyword>
<evidence type="ECO:0000313" key="7">
    <source>
        <dbReference type="Proteomes" id="UP000214646"/>
    </source>
</evidence>
<comment type="caution">
    <text evidence="6">The sequence shown here is derived from an EMBL/GenBank/DDBJ whole genome shotgun (WGS) entry which is preliminary data.</text>
</comment>
<protein>
    <submittedName>
        <fullName evidence="6">Hydrolase, NUDIX family</fullName>
    </submittedName>
</protein>
<dbReference type="InterPro" id="IPR015797">
    <property type="entry name" value="NUDIX_hydrolase-like_dom_sf"/>
</dbReference>
<reference evidence="7" key="1">
    <citation type="submission" date="2017-06" db="EMBL/GenBank/DDBJ databases">
        <title>Genome analysis of Fimbriiglobus ruber SP5, the first member of the order Planctomycetales with confirmed chitinolytic capability.</title>
        <authorList>
            <person name="Ravin N.V."/>
            <person name="Rakitin A.L."/>
            <person name="Ivanova A.A."/>
            <person name="Beletsky A.V."/>
            <person name="Kulichevskaya I.S."/>
            <person name="Mardanov A.V."/>
            <person name="Dedysh S.N."/>
        </authorList>
    </citation>
    <scope>NUCLEOTIDE SEQUENCE [LARGE SCALE GENOMIC DNA]</scope>
    <source>
        <strain evidence="7">SP5</strain>
    </source>
</reference>
<dbReference type="GO" id="GO:0016462">
    <property type="term" value="F:pyrophosphatase activity"/>
    <property type="evidence" value="ECO:0007669"/>
    <property type="project" value="InterPro"/>
</dbReference>